<evidence type="ECO:0000256" key="1">
    <source>
        <dbReference type="ARBA" id="ARBA00009437"/>
    </source>
</evidence>
<accession>A0A401FZN9</accession>
<dbReference type="Pfam" id="PF03466">
    <property type="entry name" value="LysR_substrate"/>
    <property type="match status" value="1"/>
</dbReference>
<comment type="similarity">
    <text evidence="1">Belongs to the LysR transcriptional regulatory family.</text>
</comment>
<dbReference type="SUPFAM" id="SSF46785">
    <property type="entry name" value="Winged helix' DNA-binding domain"/>
    <property type="match status" value="1"/>
</dbReference>
<dbReference type="InterPro" id="IPR000847">
    <property type="entry name" value="LysR_HTH_N"/>
</dbReference>
<dbReference type="PRINTS" id="PR00039">
    <property type="entry name" value="HTHLYSR"/>
</dbReference>
<evidence type="ECO:0000313" key="6">
    <source>
        <dbReference type="EMBL" id="GBC62435.1"/>
    </source>
</evidence>
<reference evidence="7" key="2">
    <citation type="submission" date="2019-01" db="EMBL/GenBank/DDBJ databases">
        <title>Genome sequence of Desulfonema ishimotonii strain Tokyo 01.</title>
        <authorList>
            <person name="Fukui M."/>
        </authorList>
    </citation>
    <scope>NUCLEOTIDE SEQUENCE [LARGE SCALE GENOMIC DNA]</scope>
    <source>
        <strain evidence="7">Tokyo 01</strain>
    </source>
</reference>
<feature type="domain" description="HTH lysR-type" evidence="5">
    <location>
        <begin position="1"/>
        <end position="58"/>
    </location>
</feature>
<gene>
    <name evidence="6" type="ORF">DENIS_3407</name>
</gene>
<dbReference type="Proteomes" id="UP000288096">
    <property type="component" value="Unassembled WGS sequence"/>
</dbReference>
<keyword evidence="2" id="KW-0805">Transcription regulation</keyword>
<keyword evidence="4" id="KW-0804">Transcription</keyword>
<dbReference type="FunFam" id="1.10.10.10:FF:000001">
    <property type="entry name" value="LysR family transcriptional regulator"/>
    <property type="match status" value="1"/>
</dbReference>
<comment type="caution">
    <text evidence="6">The sequence shown here is derived from an EMBL/GenBank/DDBJ whole genome shotgun (WGS) entry which is preliminary data.</text>
</comment>
<dbReference type="InterPro" id="IPR036388">
    <property type="entry name" value="WH-like_DNA-bd_sf"/>
</dbReference>
<sequence>MELYQIRTFVTVADEGHLTRAASRLNTSQPAVSAHIKALEEELGIKLFVRNPRGMALTKAGEAIRPHVEMVLTACDGLIQQARVLRDEVTGEMRIGLNSDPEFLRTSRFIVLMKKEYPRIDFHLTQGMSGQIGEDVRAGKLDGGYMFGDEIPAGLARCRISTYRLMLVGPAMWGEKIEKAGWDEIAALPWIGTPPYCPFHKLIKKMFRQHGLEPVISVIADQEPTIRSMVISGQGMTLMLEEEALAAEAAGEAVLWNEAHLEIALSFVYAAKRHGDPVIRSVLNGIREIWGLSEEQNAGVPALA</sequence>
<evidence type="ECO:0000313" key="7">
    <source>
        <dbReference type="Proteomes" id="UP000288096"/>
    </source>
</evidence>
<dbReference type="SUPFAM" id="SSF53850">
    <property type="entry name" value="Periplasmic binding protein-like II"/>
    <property type="match status" value="1"/>
</dbReference>
<dbReference type="InterPro" id="IPR036390">
    <property type="entry name" value="WH_DNA-bd_sf"/>
</dbReference>
<dbReference type="AlphaFoldDB" id="A0A401FZN9"/>
<name>A0A401FZN9_9BACT</name>
<dbReference type="InterPro" id="IPR005119">
    <property type="entry name" value="LysR_subst-bd"/>
</dbReference>
<dbReference type="Pfam" id="PF00126">
    <property type="entry name" value="HTH_1"/>
    <property type="match status" value="1"/>
</dbReference>
<dbReference type="GO" id="GO:0003700">
    <property type="term" value="F:DNA-binding transcription factor activity"/>
    <property type="evidence" value="ECO:0007669"/>
    <property type="project" value="InterPro"/>
</dbReference>
<dbReference type="PROSITE" id="PS50931">
    <property type="entry name" value="HTH_LYSR"/>
    <property type="match status" value="1"/>
</dbReference>
<dbReference type="EMBL" id="BEXT01000001">
    <property type="protein sequence ID" value="GBC62435.1"/>
    <property type="molecule type" value="Genomic_DNA"/>
</dbReference>
<dbReference type="CDD" id="cd05466">
    <property type="entry name" value="PBP2_LTTR_substrate"/>
    <property type="match status" value="1"/>
</dbReference>
<dbReference type="RefSeq" id="WP_166405153.1">
    <property type="nucleotide sequence ID" value="NZ_BEXT01000001.1"/>
</dbReference>
<reference evidence="7" key="1">
    <citation type="submission" date="2017-11" db="EMBL/GenBank/DDBJ databases">
        <authorList>
            <person name="Watanabe M."/>
            <person name="Kojima H."/>
        </authorList>
    </citation>
    <scope>NUCLEOTIDE SEQUENCE [LARGE SCALE GENOMIC DNA]</scope>
    <source>
        <strain evidence="7">Tokyo 01</strain>
    </source>
</reference>
<dbReference type="Gene3D" id="1.10.10.10">
    <property type="entry name" value="Winged helix-like DNA-binding domain superfamily/Winged helix DNA-binding domain"/>
    <property type="match status" value="1"/>
</dbReference>
<protein>
    <submittedName>
        <fullName evidence="6">LysR family transcriptional regulator</fullName>
    </submittedName>
</protein>
<dbReference type="Gene3D" id="3.40.190.10">
    <property type="entry name" value="Periplasmic binding protein-like II"/>
    <property type="match status" value="2"/>
</dbReference>
<dbReference type="PANTHER" id="PTHR30126:SF40">
    <property type="entry name" value="HTH-TYPE TRANSCRIPTIONAL REGULATOR GLTR"/>
    <property type="match status" value="1"/>
</dbReference>
<organism evidence="6 7">
    <name type="scientific">Desulfonema ishimotonii</name>
    <dbReference type="NCBI Taxonomy" id="45657"/>
    <lineage>
        <taxon>Bacteria</taxon>
        <taxon>Pseudomonadati</taxon>
        <taxon>Thermodesulfobacteriota</taxon>
        <taxon>Desulfobacteria</taxon>
        <taxon>Desulfobacterales</taxon>
        <taxon>Desulfococcaceae</taxon>
        <taxon>Desulfonema</taxon>
    </lineage>
</organism>
<evidence type="ECO:0000256" key="3">
    <source>
        <dbReference type="ARBA" id="ARBA00023125"/>
    </source>
</evidence>
<evidence type="ECO:0000256" key="2">
    <source>
        <dbReference type="ARBA" id="ARBA00023015"/>
    </source>
</evidence>
<keyword evidence="7" id="KW-1185">Reference proteome</keyword>
<dbReference type="GO" id="GO:0000976">
    <property type="term" value="F:transcription cis-regulatory region binding"/>
    <property type="evidence" value="ECO:0007669"/>
    <property type="project" value="TreeGrafter"/>
</dbReference>
<evidence type="ECO:0000256" key="4">
    <source>
        <dbReference type="ARBA" id="ARBA00023163"/>
    </source>
</evidence>
<evidence type="ECO:0000259" key="5">
    <source>
        <dbReference type="PROSITE" id="PS50931"/>
    </source>
</evidence>
<proteinExistence type="inferred from homology"/>
<keyword evidence="3" id="KW-0238">DNA-binding</keyword>
<dbReference type="PANTHER" id="PTHR30126">
    <property type="entry name" value="HTH-TYPE TRANSCRIPTIONAL REGULATOR"/>
    <property type="match status" value="1"/>
</dbReference>